<proteinExistence type="predicted"/>
<dbReference type="EMBL" id="CP039852">
    <property type="protein sequence ID" value="QCZ94078.1"/>
    <property type="molecule type" value="Genomic_DNA"/>
</dbReference>
<keyword evidence="3" id="KW-1185">Reference proteome</keyword>
<reference evidence="2 3" key="1">
    <citation type="submission" date="2019-04" db="EMBL/GenBank/DDBJ databases">
        <title>Salinimonas iocasae sp. nov., a halophilic bacterium isolated from the outer tube casing of tubeworms in Okinawa Trough.</title>
        <authorList>
            <person name="Zhang H."/>
            <person name="Wang H."/>
            <person name="Li C."/>
        </authorList>
    </citation>
    <scope>NUCLEOTIDE SEQUENCE [LARGE SCALE GENOMIC DNA]</scope>
    <source>
        <strain evidence="2 3">KX18D6</strain>
    </source>
</reference>
<evidence type="ECO:0000313" key="3">
    <source>
        <dbReference type="Proteomes" id="UP000304912"/>
    </source>
</evidence>
<dbReference type="InterPro" id="IPR007791">
    <property type="entry name" value="DjlA_N"/>
</dbReference>
<dbReference type="KEGG" id="salk:FBQ74_11610"/>
<dbReference type="Pfam" id="PF05099">
    <property type="entry name" value="TerB"/>
    <property type="match status" value="1"/>
</dbReference>
<organism evidence="2 3">
    <name type="scientific">Salinimonas iocasae</name>
    <dbReference type="NCBI Taxonomy" id="2572577"/>
    <lineage>
        <taxon>Bacteria</taxon>
        <taxon>Pseudomonadati</taxon>
        <taxon>Pseudomonadota</taxon>
        <taxon>Gammaproteobacteria</taxon>
        <taxon>Alteromonadales</taxon>
        <taxon>Alteromonadaceae</taxon>
        <taxon>Alteromonas/Salinimonas group</taxon>
        <taxon>Salinimonas</taxon>
    </lineage>
</organism>
<accession>A0A5B7YER4</accession>
<protein>
    <submittedName>
        <fullName evidence="2">TerB family tellurite resistance protein</fullName>
    </submittedName>
</protein>
<gene>
    <name evidence="2" type="ORF">FBQ74_11610</name>
</gene>
<dbReference type="OrthoDB" id="5294347at2"/>
<dbReference type="SUPFAM" id="SSF158682">
    <property type="entry name" value="TerB-like"/>
    <property type="match status" value="1"/>
</dbReference>
<dbReference type="RefSeq" id="WP_139756820.1">
    <property type="nucleotide sequence ID" value="NZ_CP039852.1"/>
</dbReference>
<dbReference type="InterPro" id="IPR029024">
    <property type="entry name" value="TerB-like"/>
</dbReference>
<evidence type="ECO:0000259" key="1">
    <source>
        <dbReference type="Pfam" id="PF05099"/>
    </source>
</evidence>
<feature type="domain" description="Co-chaperone DjlA N-terminal" evidence="1">
    <location>
        <begin position="24"/>
        <end position="140"/>
    </location>
</feature>
<name>A0A5B7YER4_9ALTE</name>
<dbReference type="AlphaFoldDB" id="A0A5B7YER4"/>
<dbReference type="Gene3D" id="1.10.3680.10">
    <property type="entry name" value="TerB-like"/>
    <property type="match status" value="1"/>
</dbReference>
<evidence type="ECO:0000313" key="2">
    <source>
        <dbReference type="EMBL" id="QCZ94078.1"/>
    </source>
</evidence>
<sequence>MLKSVVELFKRSSDDEQDQNFSVELATAALLSEVIRADNNTDEREKRAYREILQRQFSLDKPTLESLLDEGEQTAEEAVDLVQFTQVINERCDNDKKKVILTSLWEIAYADKSLAPMEEHTIRRIADLLYIPHSQFIKTKLSVTDS</sequence>
<dbReference type="Proteomes" id="UP000304912">
    <property type="component" value="Chromosome"/>
</dbReference>
<dbReference type="CDD" id="cd07313">
    <property type="entry name" value="terB_like_2"/>
    <property type="match status" value="1"/>
</dbReference>